<comment type="caution">
    <text evidence="2">The sequence shown here is derived from an EMBL/GenBank/DDBJ whole genome shotgun (WGS) entry which is preliminary data.</text>
</comment>
<proteinExistence type="predicted"/>
<evidence type="ECO:0000259" key="1">
    <source>
        <dbReference type="Pfam" id="PF07727"/>
    </source>
</evidence>
<dbReference type="AlphaFoldDB" id="A0A438JF07"/>
<name>A0A438JF07_VITVI</name>
<dbReference type="PANTHER" id="PTHR11439:SF484">
    <property type="entry name" value="REVERSE TRANSCRIPTASE TY1_COPIA-TYPE DOMAIN-CONTAINING PROTEIN"/>
    <property type="match status" value="1"/>
</dbReference>
<feature type="domain" description="Reverse transcriptase Ty1/copia-type" evidence="1">
    <location>
        <begin position="1"/>
        <end position="146"/>
    </location>
</feature>
<dbReference type="Proteomes" id="UP000288805">
    <property type="component" value="Unassembled WGS sequence"/>
</dbReference>
<gene>
    <name evidence="2" type="primary">RE1_3369</name>
    <name evidence="2" type="ORF">CK203_025101</name>
</gene>
<dbReference type="CDD" id="cd09272">
    <property type="entry name" value="RNase_HI_RT_Ty1"/>
    <property type="match status" value="1"/>
</dbReference>
<dbReference type="EMBL" id="QGNW01000045">
    <property type="protein sequence ID" value="RVX07543.1"/>
    <property type="molecule type" value="Genomic_DNA"/>
</dbReference>
<dbReference type="InterPro" id="IPR013103">
    <property type="entry name" value="RVT_2"/>
</dbReference>
<evidence type="ECO:0000313" key="2">
    <source>
        <dbReference type="EMBL" id="RVX07543.1"/>
    </source>
</evidence>
<reference evidence="2 3" key="1">
    <citation type="journal article" date="2018" name="PLoS Genet.">
        <title>Population sequencing reveals clonal diversity and ancestral inbreeding in the grapevine cultivar Chardonnay.</title>
        <authorList>
            <person name="Roach M.J."/>
            <person name="Johnson D.L."/>
            <person name="Bohlmann J."/>
            <person name="van Vuuren H.J."/>
            <person name="Jones S.J."/>
            <person name="Pretorius I.S."/>
            <person name="Schmidt S.A."/>
            <person name="Borneman A.R."/>
        </authorList>
    </citation>
    <scope>NUCLEOTIDE SEQUENCE [LARGE SCALE GENOMIC DNA]</scope>
    <source>
        <strain evidence="3">cv. Chardonnay</strain>
        <tissue evidence="2">Leaf</tissue>
    </source>
</reference>
<dbReference type="InterPro" id="IPR043502">
    <property type="entry name" value="DNA/RNA_pol_sf"/>
</dbReference>
<protein>
    <submittedName>
        <fullName evidence="2">Retrovirus-related Pol polyprotein from transposon RE1</fullName>
    </submittedName>
</protein>
<accession>A0A438JF07</accession>
<organism evidence="2 3">
    <name type="scientific">Vitis vinifera</name>
    <name type="common">Grape</name>
    <dbReference type="NCBI Taxonomy" id="29760"/>
    <lineage>
        <taxon>Eukaryota</taxon>
        <taxon>Viridiplantae</taxon>
        <taxon>Streptophyta</taxon>
        <taxon>Embryophyta</taxon>
        <taxon>Tracheophyta</taxon>
        <taxon>Spermatophyta</taxon>
        <taxon>Magnoliopsida</taxon>
        <taxon>eudicotyledons</taxon>
        <taxon>Gunneridae</taxon>
        <taxon>Pentapetalae</taxon>
        <taxon>rosids</taxon>
        <taxon>Vitales</taxon>
        <taxon>Vitaceae</taxon>
        <taxon>Viteae</taxon>
        <taxon>Vitis</taxon>
    </lineage>
</organism>
<dbReference type="Pfam" id="PF07727">
    <property type="entry name" value="RVT_2"/>
    <property type="match status" value="1"/>
</dbReference>
<evidence type="ECO:0000313" key="3">
    <source>
        <dbReference type="Proteomes" id="UP000288805"/>
    </source>
</evidence>
<dbReference type="SUPFAM" id="SSF56672">
    <property type="entry name" value="DNA/RNA polymerases"/>
    <property type="match status" value="1"/>
</dbReference>
<sequence>MEQPPGFVAQGESGLVCRLRRSLYGLKQSPRAWFSRFNSVVQEFGMFRSTADHSVFYHHNSSGQCIYLVVYVDDIVIIGSDQNGIQKLKQHLFIHFQTKDLGKLKYFLGIEIAQSSSGVVLSQRKYALDILEETSMLDCKPVDTPMDPNVKLIPGQGEPLGDPGRYRRLVGKLNYLIITRPDISFPAKVCCTRTEVIPKLLVDANWAGSPTDRRSTSRYCVFIRGNLISWKSKKQDVVVRSSAEAEYRAMALTTCELIWMKHLLQELRFGKDEQMKLICDN</sequence>
<dbReference type="PANTHER" id="PTHR11439">
    <property type="entry name" value="GAG-POL-RELATED RETROTRANSPOSON"/>
    <property type="match status" value="1"/>
</dbReference>